<dbReference type="PANTHER" id="PTHR31121">
    <property type="entry name" value="ALPHA-1,2 MANNOSYLTRANSFERASE KTR1"/>
    <property type="match status" value="1"/>
</dbReference>
<dbReference type="AlphaFoldDB" id="A0A0H2SEH8"/>
<evidence type="ECO:0000313" key="5">
    <source>
        <dbReference type="Proteomes" id="UP000053477"/>
    </source>
</evidence>
<dbReference type="Pfam" id="PF01793">
    <property type="entry name" value="Glyco_transf_15"/>
    <property type="match status" value="1"/>
</dbReference>
<name>A0A0H2SEH8_9AGAM</name>
<keyword evidence="2 4" id="KW-0808">Transferase</keyword>
<dbReference type="PANTHER" id="PTHR31121:SF6">
    <property type="entry name" value="ALPHA-1,2 MANNOSYLTRANSFERASE KTR1"/>
    <property type="match status" value="1"/>
</dbReference>
<evidence type="ECO:0000256" key="1">
    <source>
        <dbReference type="ARBA" id="ARBA00007677"/>
    </source>
</evidence>
<dbReference type="Proteomes" id="UP000053477">
    <property type="component" value="Unassembled WGS sequence"/>
</dbReference>
<dbReference type="GO" id="GO:0016020">
    <property type="term" value="C:membrane"/>
    <property type="evidence" value="ECO:0007669"/>
    <property type="project" value="InterPro"/>
</dbReference>
<evidence type="ECO:0000256" key="2">
    <source>
        <dbReference type="ARBA" id="ARBA00022679"/>
    </source>
</evidence>
<dbReference type="OrthoDB" id="439943at2759"/>
<gene>
    <name evidence="4" type="ORF">SCHPADRAFT_816782</name>
</gene>
<dbReference type="GO" id="GO:0005794">
    <property type="term" value="C:Golgi apparatus"/>
    <property type="evidence" value="ECO:0007669"/>
    <property type="project" value="TreeGrafter"/>
</dbReference>
<dbReference type="STRING" id="27342.A0A0H2SEH8"/>
<organism evidence="4 5">
    <name type="scientific">Schizopora paradoxa</name>
    <dbReference type="NCBI Taxonomy" id="27342"/>
    <lineage>
        <taxon>Eukaryota</taxon>
        <taxon>Fungi</taxon>
        <taxon>Dikarya</taxon>
        <taxon>Basidiomycota</taxon>
        <taxon>Agaricomycotina</taxon>
        <taxon>Agaricomycetes</taxon>
        <taxon>Hymenochaetales</taxon>
        <taxon>Schizoporaceae</taxon>
        <taxon>Schizopora</taxon>
    </lineage>
</organism>
<reference evidence="4 5" key="1">
    <citation type="submission" date="2015-04" db="EMBL/GenBank/DDBJ databases">
        <title>Complete genome sequence of Schizopora paradoxa KUC8140, a cosmopolitan wood degrader in East Asia.</title>
        <authorList>
            <consortium name="DOE Joint Genome Institute"/>
            <person name="Min B."/>
            <person name="Park H."/>
            <person name="Jang Y."/>
            <person name="Kim J.-J."/>
            <person name="Kim K.H."/>
            <person name="Pangilinan J."/>
            <person name="Lipzen A."/>
            <person name="Riley R."/>
            <person name="Grigoriev I.V."/>
            <person name="Spatafora J.W."/>
            <person name="Choi I.-G."/>
        </authorList>
    </citation>
    <scope>NUCLEOTIDE SEQUENCE [LARGE SCALE GENOMIC DNA]</scope>
    <source>
        <strain evidence="4 5">KUC8140</strain>
    </source>
</reference>
<accession>A0A0H2SEH8</accession>
<evidence type="ECO:0000313" key="4">
    <source>
        <dbReference type="EMBL" id="KLO20138.1"/>
    </source>
</evidence>
<proteinExistence type="inferred from homology"/>
<dbReference type="EMBL" id="KQ085883">
    <property type="protein sequence ID" value="KLO20138.1"/>
    <property type="molecule type" value="Genomic_DNA"/>
</dbReference>
<dbReference type="PIRSF" id="PIRSF018153">
    <property type="entry name" value="Glyco_trans_15"/>
    <property type="match status" value="1"/>
</dbReference>
<keyword evidence="5" id="KW-1185">Reference proteome</keyword>
<dbReference type="Gene3D" id="3.90.550.10">
    <property type="entry name" value="Spore Coat Polysaccharide Biosynthesis Protein SpsA, Chain A"/>
    <property type="match status" value="1"/>
</dbReference>
<dbReference type="SUPFAM" id="SSF53448">
    <property type="entry name" value="Nucleotide-diphospho-sugar transferases"/>
    <property type="match status" value="1"/>
</dbReference>
<dbReference type="GO" id="GO:0000032">
    <property type="term" value="P:cell wall mannoprotein biosynthetic process"/>
    <property type="evidence" value="ECO:0007669"/>
    <property type="project" value="TreeGrafter"/>
</dbReference>
<dbReference type="GO" id="GO:0006487">
    <property type="term" value="P:protein N-linked glycosylation"/>
    <property type="evidence" value="ECO:0007669"/>
    <property type="project" value="TreeGrafter"/>
</dbReference>
<comment type="similarity">
    <text evidence="1">Belongs to the glycosyltransferase 15 family.</text>
</comment>
<sequence>MLSRNSEVNDAAEAVRQMEDRFNGKYHYPWVFLNDEPFSEEFIQRTSQLTSGKTQYGVIPRDHWNQPDWIDEDKARAGRNKLMAQNIIYGGTSYRNMCRFNSGFFFRHELLKPYRWYWRVEPGVQYFCDMDYDPFMMMQEQNKVYGFTISLAEWEPTIPSLWQTVKDFTKEYPQYVAPNNSMGFLSNTGGDTYNLCHFWSNFEIADMNFWRSEAYTAFFEYLEKTGNFYYERWGDAPVHSIAASLFANKDQVHFFRDIGYRHSPFQRCPVGDHHTNGKCWCDPADSFDYRPNSCLKQWEETQAGAR</sequence>
<dbReference type="InParanoid" id="A0A0H2SEH8"/>
<dbReference type="FunCoup" id="A0A0H2SEH8">
    <property type="interactions" value="122"/>
</dbReference>
<dbReference type="FunFam" id="3.90.550.10:FF:000051">
    <property type="entry name" value="Alpha-1,2-mannosyltransferase (Ktr4)"/>
    <property type="match status" value="1"/>
</dbReference>
<dbReference type="InterPro" id="IPR029044">
    <property type="entry name" value="Nucleotide-diphossugar_trans"/>
</dbReference>
<dbReference type="InterPro" id="IPR002685">
    <property type="entry name" value="Glyco_trans_15"/>
</dbReference>
<evidence type="ECO:0000256" key="3">
    <source>
        <dbReference type="PIRSR" id="PIRSR018153-1"/>
    </source>
</evidence>
<protein>
    <submittedName>
        <fullName evidence="4">Glycosyltransferase family 15 protein</fullName>
    </submittedName>
</protein>
<feature type="active site" description="Nucleophile" evidence="3">
    <location>
        <position position="203"/>
    </location>
</feature>
<dbReference type="GO" id="GO:0000026">
    <property type="term" value="F:alpha-1,2-mannosyltransferase activity"/>
    <property type="evidence" value="ECO:0007669"/>
    <property type="project" value="TreeGrafter"/>
</dbReference>